<proteinExistence type="predicted"/>
<feature type="compositionally biased region" description="Basic residues" evidence="1">
    <location>
        <begin position="45"/>
        <end position="66"/>
    </location>
</feature>
<comment type="caution">
    <text evidence="2">The sequence shown here is derived from an EMBL/GenBank/DDBJ whole genome shotgun (WGS) entry which is preliminary data.</text>
</comment>
<evidence type="ECO:0000256" key="1">
    <source>
        <dbReference type="SAM" id="MobiDB-lite"/>
    </source>
</evidence>
<reference evidence="2 3" key="1">
    <citation type="submission" date="2024-09" db="EMBL/GenBank/DDBJ databases">
        <authorList>
            <person name="Sun Q."/>
            <person name="Mori K."/>
        </authorList>
    </citation>
    <scope>NUCLEOTIDE SEQUENCE [LARGE SCALE GENOMIC DNA]</scope>
    <source>
        <strain evidence="2 3">CCM 7609</strain>
    </source>
</reference>
<sequence>MPRPRGCGSSARRPLRAARAPGGTVRPRRSRRQASPPRTAGERVRRQRRGQRPRVGRPRRRRRRRRQESVRRPWIHGSAAAGSDRGGTRGSEGQGSRALLHWGGDHPSFAVSERPDSADPSGSVRGVRRPGGALRPDGPLGDRHRAGAVPGEVGGLRDRQPHRQVDAGAPVRADHHPEPGAG</sequence>
<evidence type="ECO:0000313" key="3">
    <source>
        <dbReference type="Proteomes" id="UP001589575"/>
    </source>
</evidence>
<name>A0ABV5G762_9MICC</name>
<protein>
    <submittedName>
        <fullName evidence="2">Uncharacterized protein</fullName>
    </submittedName>
</protein>
<dbReference type="Proteomes" id="UP001589575">
    <property type="component" value="Unassembled WGS sequence"/>
</dbReference>
<dbReference type="EMBL" id="JBHMFI010000002">
    <property type="protein sequence ID" value="MFB9074786.1"/>
    <property type="molecule type" value="Genomic_DNA"/>
</dbReference>
<feature type="compositionally biased region" description="Gly residues" evidence="1">
    <location>
        <begin position="84"/>
        <end position="93"/>
    </location>
</feature>
<keyword evidence="3" id="KW-1185">Reference proteome</keyword>
<feature type="compositionally biased region" description="Basic and acidic residues" evidence="1">
    <location>
        <begin position="172"/>
        <end position="182"/>
    </location>
</feature>
<feature type="compositionally biased region" description="Basic and acidic residues" evidence="1">
    <location>
        <begin position="155"/>
        <end position="165"/>
    </location>
</feature>
<gene>
    <name evidence="2" type="ORF">ACFFX0_27790</name>
</gene>
<evidence type="ECO:0000313" key="2">
    <source>
        <dbReference type="EMBL" id="MFB9074786.1"/>
    </source>
</evidence>
<organism evidence="2 3">
    <name type="scientific">Citricoccus parietis</name>
    <dbReference type="NCBI Taxonomy" id="592307"/>
    <lineage>
        <taxon>Bacteria</taxon>
        <taxon>Bacillati</taxon>
        <taxon>Actinomycetota</taxon>
        <taxon>Actinomycetes</taxon>
        <taxon>Micrococcales</taxon>
        <taxon>Micrococcaceae</taxon>
        <taxon>Citricoccus</taxon>
    </lineage>
</organism>
<feature type="region of interest" description="Disordered" evidence="1">
    <location>
        <begin position="1"/>
        <end position="182"/>
    </location>
</feature>
<accession>A0ABV5G762</accession>